<dbReference type="InterPro" id="IPR017437">
    <property type="entry name" value="ATP-NAD_kinase_PpnK-typ_C"/>
</dbReference>
<evidence type="ECO:0000313" key="1">
    <source>
        <dbReference type="EMBL" id="AUB80142.1"/>
    </source>
</evidence>
<dbReference type="InterPro" id="IPR017438">
    <property type="entry name" value="ATP-NAD_kinase_N"/>
</dbReference>
<name>A0A2K8U3H9_9GAMM</name>
<dbReference type="OrthoDB" id="1889537at2"/>
<organism evidence="1 2">
    <name type="scientific">Candidatus Thiodictyon syntrophicum</name>
    <dbReference type="NCBI Taxonomy" id="1166950"/>
    <lineage>
        <taxon>Bacteria</taxon>
        <taxon>Pseudomonadati</taxon>
        <taxon>Pseudomonadota</taxon>
        <taxon>Gammaproteobacteria</taxon>
        <taxon>Chromatiales</taxon>
        <taxon>Chromatiaceae</taxon>
        <taxon>Thiodictyon</taxon>
    </lineage>
</organism>
<accession>A0A2K8U3H9</accession>
<gene>
    <name evidence="1" type="ORF">THSYN_03635</name>
</gene>
<evidence type="ECO:0000313" key="2">
    <source>
        <dbReference type="Proteomes" id="UP000232638"/>
    </source>
</evidence>
<dbReference type="InterPro" id="IPR016064">
    <property type="entry name" value="NAD/diacylglycerol_kinase_sf"/>
</dbReference>
<keyword evidence="1" id="KW-0418">Kinase</keyword>
<dbReference type="GO" id="GO:0019674">
    <property type="term" value="P:NAD+ metabolic process"/>
    <property type="evidence" value="ECO:0007669"/>
    <property type="project" value="InterPro"/>
</dbReference>
<reference evidence="1 2" key="1">
    <citation type="submission" date="2017-03" db="EMBL/GenBank/DDBJ databases">
        <title>Complete genome sequence of Candidatus 'Thiodictyon syntrophicum' sp. nov. strain Cad16T, a photolithoautotroph purple sulfur bacterium isolated from an alpine meromictic lake.</title>
        <authorList>
            <person name="Luedin S.M."/>
            <person name="Pothier J.F."/>
            <person name="Danza F."/>
            <person name="Storelli N."/>
            <person name="Wittwer M."/>
            <person name="Tonolla M."/>
        </authorList>
    </citation>
    <scope>NUCLEOTIDE SEQUENCE [LARGE SCALE GENOMIC DNA]</scope>
    <source>
        <strain evidence="1 2">Cad16T</strain>
    </source>
</reference>
<keyword evidence="1" id="KW-0808">Transferase</keyword>
<dbReference type="KEGG" id="tsy:THSYN_03635"/>
<dbReference type="EMBL" id="CP020370">
    <property type="protein sequence ID" value="AUB80142.1"/>
    <property type="molecule type" value="Genomic_DNA"/>
</dbReference>
<dbReference type="Gene3D" id="3.40.50.10330">
    <property type="entry name" value="Probable inorganic polyphosphate/atp-NAD kinase, domain 1"/>
    <property type="match status" value="1"/>
</dbReference>
<dbReference type="Proteomes" id="UP000232638">
    <property type="component" value="Chromosome"/>
</dbReference>
<sequence>MIDRLTENKIVLITRRTRLAELIVRFNTLDQARFYVEHLGADFAEYQAEDQCYQAAVQDTQHRLERLGRVQALERAYVPNFLFGARDTVVVLGQDGLVANVLKYLDGQVLIGVNPDPARIEGVLVPFRPADLDAVVPAVFADRRPIRRVTMAEARLNTGETLYGVNDLFIGPRSHTSARYRLGIGDRAEDQSSSGIIVSTGLGATGWLRSIICGAGGIAGALSGHPLKLASPRSFQWDADYLYFSVREPWPSRTSAAEIAFGKITAATPLILESRMPEGGVIFSDGIESDFVRFNAGACATIRVAARQGRLVT</sequence>
<dbReference type="AlphaFoldDB" id="A0A2K8U3H9"/>
<protein>
    <submittedName>
        <fullName evidence="1">Sugar kinase</fullName>
    </submittedName>
</protein>
<proteinExistence type="predicted"/>
<dbReference type="RefSeq" id="WP_100917950.1">
    <property type="nucleotide sequence ID" value="NZ_CP020370.1"/>
</dbReference>
<dbReference type="Gene3D" id="2.60.200.30">
    <property type="entry name" value="Probable inorganic polyphosphate/atp-NAD kinase, domain 2"/>
    <property type="match status" value="1"/>
</dbReference>
<dbReference type="SUPFAM" id="SSF111331">
    <property type="entry name" value="NAD kinase/diacylglycerol kinase-like"/>
    <property type="match status" value="1"/>
</dbReference>
<keyword evidence="2" id="KW-1185">Reference proteome</keyword>
<dbReference type="GO" id="GO:0003951">
    <property type="term" value="F:NAD+ kinase activity"/>
    <property type="evidence" value="ECO:0007669"/>
    <property type="project" value="InterPro"/>
</dbReference>